<dbReference type="EMBL" id="CAJSTJ010000131">
    <property type="protein sequence ID" value="CAG7559936.1"/>
    <property type="molecule type" value="Genomic_DNA"/>
</dbReference>
<sequence length="814" mass="91517">MPNAQEAAKPTVRLKKPDGTYKETQEGDVFEANGGKPEDLLDDERWLLSPNTTQIAPIIAQVTPGMGRVPRHSLLDLRRHKGTRSDAATVKDRSVWEPSAGKEQPTLRNTTSEHVLFKLVARACRDNDSIVDKFPLTRLGPGDVQGVFVGISAIDFLPMVLIKSPEWNRDAQENTDGLGSVKLETSCDASGGREIIWLENMLIPGNIAHLKSALFDTLADSEKEHFIRVVTRENSLLKRGLSPAGVAKVLPSSESPDRKPAICRPIHNGQSYDTLHYILRWPPMAVLTFPPAMVEEMKRFLRQYPHDNVPLNIALAAAIIHTDLADEDWPSEGFLSHRFDGPKTIKPTPLARFILYFPHMLRYVETKHLTAFIHPARFATYHYSRDPMTIYAASINHKEMKTWCTQIRSRYPQVSSKFRLNLIPASMPGTQMVFPADCTTAHPPSTDLFQICCLDDIRTLGLPSYHHNKHYDLEDNGRFRYIGGPTWLFSKNLYPATSALGDIPGVDYWLPNSDTEHMAVSGTAKEVGPVFPDLPSPYYREKDGLVAEAVKRRFGIVTSHTQDYDYEESISSRSRKRRADRANELYRVARYMKVPIDNLRLCPKSGYPTWEGMESQLKSLAKDGLLDGIMNEDGVDPAPKRPRTSERKLDSSLKAKIEDRLGRAAAVSRDWEALRVYLQGSELTIEGARKSLSQVQSFVASMEKEFCCENVTNGRGNLEEVIRLTFRAAGLEPQLALAACENELAWQKNMLTQLDQSIHQNIEHIYELKPLKNGFLYALPYVKALSDSPLIQGQSALLKEIDALLGEEPLKIEP</sequence>
<feature type="compositionally biased region" description="Basic and acidic residues" evidence="1">
    <location>
        <begin position="15"/>
        <end position="25"/>
    </location>
</feature>
<proteinExistence type="predicted"/>
<feature type="region of interest" description="Disordered" evidence="1">
    <location>
        <begin position="81"/>
        <end position="106"/>
    </location>
</feature>
<feature type="region of interest" description="Disordered" evidence="1">
    <location>
        <begin position="1"/>
        <end position="32"/>
    </location>
</feature>
<dbReference type="Proteomes" id="UP000693738">
    <property type="component" value="Unassembled WGS sequence"/>
</dbReference>
<dbReference type="AlphaFoldDB" id="A0A8J2IR26"/>
<comment type="caution">
    <text evidence="2">The sequence shown here is derived from an EMBL/GenBank/DDBJ whole genome shotgun (WGS) entry which is preliminary data.</text>
</comment>
<protein>
    <submittedName>
        <fullName evidence="2">Uncharacterized protein</fullName>
    </submittedName>
</protein>
<organism evidence="2 3">
    <name type="scientific">Fusarium equiseti</name>
    <name type="common">Fusarium scirpi</name>
    <dbReference type="NCBI Taxonomy" id="61235"/>
    <lineage>
        <taxon>Eukaryota</taxon>
        <taxon>Fungi</taxon>
        <taxon>Dikarya</taxon>
        <taxon>Ascomycota</taxon>
        <taxon>Pezizomycotina</taxon>
        <taxon>Sordariomycetes</taxon>
        <taxon>Hypocreomycetidae</taxon>
        <taxon>Hypocreales</taxon>
        <taxon>Nectriaceae</taxon>
        <taxon>Fusarium</taxon>
        <taxon>Fusarium incarnatum-equiseti species complex</taxon>
    </lineage>
</organism>
<evidence type="ECO:0000313" key="2">
    <source>
        <dbReference type="EMBL" id="CAG7559936.1"/>
    </source>
</evidence>
<gene>
    <name evidence="2" type="ORF">FEQUK3_LOCUS5668</name>
</gene>
<reference evidence="2" key="1">
    <citation type="submission" date="2021-05" db="EMBL/GenBank/DDBJ databases">
        <authorList>
            <person name="Khan N."/>
        </authorList>
    </citation>
    <scope>NUCLEOTIDE SEQUENCE</scope>
</reference>
<feature type="region of interest" description="Disordered" evidence="1">
    <location>
        <begin position="631"/>
        <end position="650"/>
    </location>
</feature>
<evidence type="ECO:0000256" key="1">
    <source>
        <dbReference type="SAM" id="MobiDB-lite"/>
    </source>
</evidence>
<evidence type="ECO:0000313" key="3">
    <source>
        <dbReference type="Proteomes" id="UP000693738"/>
    </source>
</evidence>
<accession>A0A8J2IR26</accession>
<name>A0A8J2IR26_FUSEQ</name>